<comment type="caution">
    <text evidence="3">The sequence shown here is derived from an EMBL/GenBank/DDBJ whole genome shotgun (WGS) entry which is preliminary data.</text>
</comment>
<evidence type="ECO:0000259" key="2">
    <source>
        <dbReference type="PROSITE" id="PS50004"/>
    </source>
</evidence>
<keyword evidence="1" id="KW-0256">Endoplasmic reticulum</keyword>
<dbReference type="PRINTS" id="PR00360">
    <property type="entry name" value="C2DOMAIN"/>
</dbReference>
<proteinExistence type="predicted"/>
<dbReference type="EMBL" id="JASSZA010000017">
    <property type="protein sequence ID" value="KAK2090393.1"/>
    <property type="molecule type" value="Genomic_DNA"/>
</dbReference>
<feature type="domain" description="C2" evidence="2">
    <location>
        <begin position="1"/>
        <end position="108"/>
    </location>
</feature>
<dbReference type="PANTHER" id="PTHR45761:SF4">
    <property type="entry name" value="EXTENDED SYNAPTOTAGMIN-3"/>
    <property type="match status" value="1"/>
</dbReference>
<dbReference type="InterPro" id="IPR037733">
    <property type="entry name" value="Ext_Synaptotagmin_C2A"/>
</dbReference>
<dbReference type="Pfam" id="PF00168">
    <property type="entry name" value="C2"/>
    <property type="match status" value="1"/>
</dbReference>
<evidence type="ECO:0000313" key="3">
    <source>
        <dbReference type="EMBL" id="KAK2090393.1"/>
    </source>
</evidence>
<accession>A0ABQ9U004</accession>
<dbReference type="PANTHER" id="PTHR45761">
    <property type="entry name" value="EXTENDED SYNAPTOTAGMIN-LIKE PROTEIN 2, ISOFORM C"/>
    <property type="match status" value="1"/>
</dbReference>
<dbReference type="CDD" id="cd08391">
    <property type="entry name" value="C2A_C2C_Synaptotagmin_like"/>
    <property type="match status" value="1"/>
</dbReference>
<dbReference type="SMART" id="SM00239">
    <property type="entry name" value="C2"/>
    <property type="match status" value="1"/>
</dbReference>
<dbReference type="SUPFAM" id="SSF49562">
    <property type="entry name" value="C2 domain (Calcium/lipid-binding domain, CaLB)"/>
    <property type="match status" value="1"/>
</dbReference>
<organism evidence="3 4">
    <name type="scientific">Saguinus oedipus</name>
    <name type="common">Cotton-top tamarin</name>
    <name type="synonym">Oedipomidas oedipus</name>
    <dbReference type="NCBI Taxonomy" id="9490"/>
    <lineage>
        <taxon>Eukaryota</taxon>
        <taxon>Metazoa</taxon>
        <taxon>Chordata</taxon>
        <taxon>Craniata</taxon>
        <taxon>Vertebrata</taxon>
        <taxon>Euteleostomi</taxon>
        <taxon>Mammalia</taxon>
        <taxon>Eutheria</taxon>
        <taxon>Euarchontoglires</taxon>
        <taxon>Primates</taxon>
        <taxon>Haplorrhini</taxon>
        <taxon>Platyrrhini</taxon>
        <taxon>Cebidae</taxon>
        <taxon>Callitrichinae</taxon>
        <taxon>Saguinus</taxon>
    </lineage>
</organism>
<feature type="non-terminal residue" evidence="3">
    <location>
        <position position="157"/>
    </location>
</feature>
<dbReference type="Gene3D" id="2.60.40.150">
    <property type="entry name" value="C2 domain"/>
    <property type="match status" value="1"/>
</dbReference>
<evidence type="ECO:0000313" key="4">
    <source>
        <dbReference type="Proteomes" id="UP001266305"/>
    </source>
</evidence>
<dbReference type="InterPro" id="IPR035892">
    <property type="entry name" value="C2_domain_sf"/>
</dbReference>
<evidence type="ECO:0000256" key="1">
    <source>
        <dbReference type="ARBA" id="ARBA00022824"/>
    </source>
</evidence>
<dbReference type="PROSITE" id="PS50004">
    <property type="entry name" value="C2"/>
    <property type="match status" value="1"/>
</dbReference>
<name>A0ABQ9U004_SAGOE</name>
<dbReference type="Proteomes" id="UP001266305">
    <property type="component" value="Unassembled WGS sequence"/>
</dbReference>
<sequence>MGFFQGVIRVHLLEAEKLAQKDNFLGLRGKSDPYAKVSIGLQHFRSRTIYRNLDPTWNEVFEFMVYEVPGQDLEVDLYDEDTDRDDFLGSLQICLGDVMTSRVVDEWFVLNDTTSGRLHLRLEWLSLLTDQEALTEDHGGLSTAILIVFLESACNLP</sequence>
<dbReference type="InterPro" id="IPR000008">
    <property type="entry name" value="C2_dom"/>
</dbReference>
<gene>
    <name evidence="3" type="primary">ESYT3_2</name>
    <name evidence="3" type="ORF">P7K49_031649</name>
</gene>
<protein>
    <submittedName>
        <fullName evidence="3">Extended synaptotagmin-3</fullName>
    </submittedName>
</protein>
<dbReference type="InterPro" id="IPR051634">
    <property type="entry name" value="Extended_Synaptotagmin"/>
</dbReference>
<keyword evidence="4" id="KW-1185">Reference proteome</keyword>
<reference evidence="3 4" key="1">
    <citation type="submission" date="2023-05" db="EMBL/GenBank/DDBJ databases">
        <title>B98-5 Cell Line De Novo Hybrid Assembly: An Optical Mapping Approach.</title>
        <authorList>
            <person name="Kananen K."/>
            <person name="Auerbach J.A."/>
            <person name="Kautto E."/>
            <person name="Blachly J.S."/>
        </authorList>
    </citation>
    <scope>NUCLEOTIDE SEQUENCE [LARGE SCALE GENOMIC DNA]</scope>
    <source>
        <strain evidence="3">B95-8</strain>
        <tissue evidence="3">Cell line</tissue>
    </source>
</reference>